<dbReference type="SMART" id="SM00332">
    <property type="entry name" value="PP2Cc"/>
    <property type="match status" value="1"/>
</dbReference>
<dbReference type="InterPro" id="IPR036457">
    <property type="entry name" value="PPM-type-like_dom_sf"/>
</dbReference>
<dbReference type="InterPro" id="IPR001932">
    <property type="entry name" value="PPM-type_phosphatase-like_dom"/>
</dbReference>
<sequence length="248" mass="28346">MNFCIKSDIGNFRKENQDRAGIISKGNWTLAMLCDGMGGHFGGSKCAQITVDTLKQYFEQSFPEEMQDLDRSNINKWFNNALSFIKKALVNCTEKEPIYRDMGTTLTAALVFNLTKSVYIFNIGDSRTYIYNGLLHLVTRDQNFLHQLINIHNWKPEEARKHPDANKLVSCLGPNKTMQSDGFFIKGQASVKYILLTSDGVHDFIEKPQIELILQNRKMTLEEKCDKLITIAKKNLSRDNLTVELVEL</sequence>
<name>A0ABY2Z0P6_9BACT</name>
<reference evidence="2" key="1">
    <citation type="submission" date="2019-06" db="EMBL/GenBank/DDBJ databases">
        <title>Mycoplasma neophronis type strain whole genome sequence.</title>
        <authorList>
            <person name="Spergser J."/>
        </authorList>
    </citation>
    <scope>NUCLEOTIDE SEQUENCE [LARGE SCALE GENOMIC DNA]</scope>
    <source>
        <strain evidence="2">DSM 24097</strain>
    </source>
</reference>
<dbReference type="EMBL" id="VHHP01000001">
    <property type="protein sequence ID" value="TPR54726.1"/>
    <property type="molecule type" value="Genomic_DNA"/>
</dbReference>
<protein>
    <submittedName>
        <fullName evidence="2">Serine/threonine-protein phosphatase</fullName>
    </submittedName>
</protein>
<keyword evidence="3" id="KW-1185">Reference proteome</keyword>
<organism evidence="2 3">
    <name type="scientific">Metamycoplasma neophronis</name>
    <dbReference type="NCBI Taxonomy" id="872983"/>
    <lineage>
        <taxon>Bacteria</taxon>
        <taxon>Bacillati</taxon>
        <taxon>Mycoplasmatota</taxon>
        <taxon>Mycoplasmoidales</taxon>
        <taxon>Metamycoplasmataceae</taxon>
        <taxon>Metamycoplasma</taxon>
    </lineage>
</organism>
<dbReference type="Gene3D" id="3.60.40.10">
    <property type="entry name" value="PPM-type phosphatase domain"/>
    <property type="match status" value="1"/>
</dbReference>
<evidence type="ECO:0000313" key="2">
    <source>
        <dbReference type="EMBL" id="TPR54726.1"/>
    </source>
</evidence>
<evidence type="ECO:0000313" key="3">
    <source>
        <dbReference type="Proteomes" id="UP000316851"/>
    </source>
</evidence>
<dbReference type="CDD" id="cd00143">
    <property type="entry name" value="PP2Cc"/>
    <property type="match status" value="1"/>
</dbReference>
<dbReference type="RefSeq" id="WP_140914579.1">
    <property type="nucleotide sequence ID" value="NZ_VHHP01000001.1"/>
</dbReference>
<dbReference type="PROSITE" id="PS51746">
    <property type="entry name" value="PPM_2"/>
    <property type="match status" value="1"/>
</dbReference>
<dbReference type="Pfam" id="PF13672">
    <property type="entry name" value="PP2C_2"/>
    <property type="match status" value="1"/>
</dbReference>
<feature type="domain" description="PPM-type phosphatase" evidence="1">
    <location>
        <begin position="2"/>
        <end position="248"/>
    </location>
</feature>
<evidence type="ECO:0000259" key="1">
    <source>
        <dbReference type="PROSITE" id="PS51746"/>
    </source>
</evidence>
<dbReference type="Proteomes" id="UP000316851">
    <property type="component" value="Unassembled WGS sequence"/>
</dbReference>
<proteinExistence type="predicted"/>
<accession>A0ABY2Z0P6</accession>
<dbReference type="SMART" id="SM00331">
    <property type="entry name" value="PP2C_SIG"/>
    <property type="match status" value="1"/>
</dbReference>
<dbReference type="SUPFAM" id="SSF81606">
    <property type="entry name" value="PP2C-like"/>
    <property type="match status" value="1"/>
</dbReference>
<gene>
    <name evidence="2" type="ORF">FJR74_00435</name>
</gene>
<comment type="caution">
    <text evidence="2">The sequence shown here is derived from an EMBL/GenBank/DDBJ whole genome shotgun (WGS) entry which is preliminary data.</text>
</comment>